<comment type="catalytic activity">
    <reaction evidence="2">
        <text>thiamine + H2O = 5-(2-hydroxyethyl)-4-methylthiazole + 4-amino-5-hydroxymethyl-2-methylpyrimidine + H(+)</text>
        <dbReference type="Rhea" id="RHEA:17509"/>
        <dbReference type="ChEBI" id="CHEBI:15377"/>
        <dbReference type="ChEBI" id="CHEBI:15378"/>
        <dbReference type="ChEBI" id="CHEBI:16892"/>
        <dbReference type="ChEBI" id="CHEBI:17957"/>
        <dbReference type="ChEBI" id="CHEBI:18385"/>
        <dbReference type="EC" id="3.5.99.2"/>
    </reaction>
</comment>
<keyword evidence="2" id="KW-0784">Thiamine biosynthesis</keyword>
<evidence type="ECO:0000259" key="5">
    <source>
        <dbReference type="Pfam" id="PF03070"/>
    </source>
</evidence>
<dbReference type="InterPro" id="IPR016084">
    <property type="entry name" value="Haem_Oase-like_multi-hlx"/>
</dbReference>
<comment type="function">
    <text evidence="2">Catalyzes an amino-pyrimidine hydrolysis reaction at the C5' of the pyrimidine moiety of thiamine compounds, a reaction that is part of a thiamine salvage pathway. Thus, catalyzes the conversion of 4-amino-5-aminomethyl-2-methylpyrimidine to 4-amino-5-hydroxymethyl-2-methylpyrimidine (HMP).</text>
</comment>
<sequence length="225" mass="25569">MTDTSTPRFSDQLRQQNHDTWEKAVGHRFVHELFDATIADPVMAGYLVQDYRFLDSFLMLLGSAVASADSLEPRLRISQFIGEIAGDENTYFLDAFAALGVTEEQREEIPNTEPTTAFIALMREAAGTREYAAIIAVLLVAEWLYLDWATREVDGAARAKPENFVYAEWIRLHDFPEFHERIAFLRAEMDRVGPAHADIAADFFRRAVDIELAFFDASYTHPLSL</sequence>
<protein>
    <recommendedName>
        <fullName evidence="2">Aminopyrimidine aminohydrolase</fullName>
        <ecNumber evidence="2">3.5.99.2</ecNumber>
    </recommendedName>
</protein>
<gene>
    <name evidence="6" type="ORF">CAT723_22080</name>
</gene>
<dbReference type="EMBL" id="BQKK01000006">
    <property type="protein sequence ID" value="GJN43729.1"/>
    <property type="molecule type" value="Genomic_DNA"/>
</dbReference>
<dbReference type="EC" id="3.5.99.2" evidence="2"/>
<evidence type="ECO:0000256" key="1">
    <source>
        <dbReference type="ARBA" id="ARBA00004948"/>
    </source>
</evidence>
<dbReference type="GO" id="GO:0050334">
    <property type="term" value="F:thiaminase activity"/>
    <property type="evidence" value="ECO:0007669"/>
    <property type="project" value="UniProtKB-UniRule"/>
</dbReference>
<feature type="active site" description="Proton donor" evidence="3">
    <location>
        <position position="211"/>
    </location>
</feature>
<dbReference type="PANTHER" id="PTHR43198">
    <property type="entry name" value="BIFUNCTIONAL TH2 PROTEIN"/>
    <property type="match status" value="1"/>
</dbReference>
<feature type="domain" description="Thiaminase-2/PQQC" evidence="5">
    <location>
        <begin position="16"/>
        <end position="219"/>
    </location>
</feature>
<dbReference type="GO" id="GO:0005829">
    <property type="term" value="C:cytosol"/>
    <property type="evidence" value="ECO:0007669"/>
    <property type="project" value="TreeGrafter"/>
</dbReference>
<dbReference type="Proteomes" id="UP001054925">
    <property type="component" value="Unassembled WGS sequence"/>
</dbReference>
<organism evidence="6 7">
    <name type="scientific">Corynebacterium ammoniagenes</name>
    <name type="common">Brevibacterium ammoniagenes</name>
    <dbReference type="NCBI Taxonomy" id="1697"/>
    <lineage>
        <taxon>Bacteria</taxon>
        <taxon>Bacillati</taxon>
        <taxon>Actinomycetota</taxon>
        <taxon>Actinomycetes</taxon>
        <taxon>Mycobacteriales</taxon>
        <taxon>Corynebacteriaceae</taxon>
        <taxon>Corynebacterium</taxon>
    </lineage>
</organism>
<dbReference type="PANTHER" id="PTHR43198:SF2">
    <property type="entry name" value="SI:CH1073-67J19.1-RELATED"/>
    <property type="match status" value="1"/>
</dbReference>
<dbReference type="CDD" id="cd19358">
    <property type="entry name" value="TenA_E_Spr0628-like"/>
    <property type="match status" value="1"/>
</dbReference>
<evidence type="ECO:0000256" key="4">
    <source>
        <dbReference type="PIRSR" id="PIRSR003170-2"/>
    </source>
</evidence>
<proteinExistence type="inferred from homology"/>
<comment type="catalytic activity">
    <reaction evidence="2">
        <text>4-amino-5-aminomethyl-2-methylpyrimidine + H2O = 4-amino-5-hydroxymethyl-2-methylpyrimidine + NH4(+)</text>
        <dbReference type="Rhea" id="RHEA:31799"/>
        <dbReference type="ChEBI" id="CHEBI:15377"/>
        <dbReference type="ChEBI" id="CHEBI:16892"/>
        <dbReference type="ChEBI" id="CHEBI:28938"/>
        <dbReference type="ChEBI" id="CHEBI:63416"/>
        <dbReference type="EC" id="3.5.99.2"/>
    </reaction>
</comment>
<dbReference type="PIRSF" id="PIRSF003170">
    <property type="entry name" value="Pet18p"/>
    <property type="match status" value="1"/>
</dbReference>
<dbReference type="Gene3D" id="1.20.910.10">
    <property type="entry name" value="Heme oxygenase-like"/>
    <property type="match status" value="1"/>
</dbReference>
<name>A0AAV5GAU7_CORAM</name>
<dbReference type="RefSeq" id="WP_003847125.1">
    <property type="nucleotide sequence ID" value="NZ_BQKK01000006.1"/>
</dbReference>
<dbReference type="AlphaFoldDB" id="A0AAV5GAU7"/>
<dbReference type="InterPro" id="IPR004305">
    <property type="entry name" value="Thiaminase-2/PQQC"/>
</dbReference>
<dbReference type="SUPFAM" id="SSF48613">
    <property type="entry name" value="Heme oxygenase-like"/>
    <property type="match status" value="1"/>
</dbReference>
<comment type="caution">
    <text evidence="6">The sequence shown here is derived from an EMBL/GenBank/DDBJ whole genome shotgun (WGS) entry which is preliminary data.</text>
</comment>
<evidence type="ECO:0000313" key="7">
    <source>
        <dbReference type="Proteomes" id="UP001054925"/>
    </source>
</evidence>
<dbReference type="Pfam" id="PF03070">
    <property type="entry name" value="TENA_THI-4"/>
    <property type="match status" value="1"/>
</dbReference>
<comment type="similarity">
    <text evidence="2">Belongs to the TenA family.</text>
</comment>
<reference evidence="6" key="1">
    <citation type="submission" date="2021-12" db="EMBL/GenBank/DDBJ databases">
        <title>Draft genome sequence of Corynebacterium ammoniagenes strain T-723.</title>
        <authorList>
            <person name="Matsuzawa M."/>
            <person name="Hiratani M."/>
            <person name="Abe I."/>
            <person name="Tsuji Y."/>
            <person name="Nakamura J."/>
        </authorList>
    </citation>
    <scope>NUCLEOTIDE SEQUENCE</scope>
    <source>
        <strain evidence="6">T-723</strain>
    </source>
</reference>
<comment type="pathway">
    <text evidence="1 2">Cofactor biosynthesis; thiamine diphosphate biosynthesis.</text>
</comment>
<evidence type="ECO:0000256" key="3">
    <source>
        <dbReference type="PIRSR" id="PIRSR003170-1"/>
    </source>
</evidence>
<dbReference type="InterPro" id="IPR050967">
    <property type="entry name" value="Thiamine_Salvage_TenA"/>
</dbReference>
<evidence type="ECO:0000256" key="2">
    <source>
        <dbReference type="PIRNR" id="PIRNR003170"/>
    </source>
</evidence>
<accession>A0AAV5GAU7</accession>
<feature type="binding site" evidence="4">
    <location>
        <position position="50"/>
    </location>
    <ligand>
        <name>substrate</name>
    </ligand>
</feature>
<feature type="binding site" evidence="4">
    <location>
        <position position="88"/>
    </location>
    <ligand>
        <name>substrate</name>
    </ligand>
</feature>
<keyword evidence="2" id="KW-0378">Hydrolase</keyword>
<evidence type="ECO:0000313" key="6">
    <source>
        <dbReference type="EMBL" id="GJN43729.1"/>
    </source>
</evidence>
<feature type="binding site" evidence="4">
    <location>
        <position position="142"/>
    </location>
    <ligand>
        <name>substrate</name>
    </ligand>
</feature>
<dbReference type="GO" id="GO:0009228">
    <property type="term" value="P:thiamine biosynthetic process"/>
    <property type="evidence" value="ECO:0007669"/>
    <property type="project" value="UniProtKB-KW"/>
</dbReference>
<dbReference type="InterPro" id="IPR026285">
    <property type="entry name" value="TenA_E"/>
</dbReference>